<dbReference type="PROSITE" id="PS01258">
    <property type="entry name" value="BH2"/>
    <property type="match status" value="1"/>
</dbReference>
<feature type="domain" description="Bcl-2 Bcl-2 homology region 1-3" evidence="7">
    <location>
        <begin position="94"/>
        <end position="195"/>
    </location>
</feature>
<dbReference type="InterPro" id="IPR026298">
    <property type="entry name" value="Bcl-2_fam"/>
</dbReference>
<dbReference type="InterPro" id="IPR036834">
    <property type="entry name" value="Bcl-2-like_sf"/>
</dbReference>
<dbReference type="InterPro" id="IPR020726">
    <property type="entry name" value="Bcl2_BH2_motif_CS"/>
</dbReference>
<dbReference type="PROSITE" id="PS50062">
    <property type="entry name" value="BCL2_FAMILY"/>
    <property type="match status" value="1"/>
</dbReference>
<dbReference type="GO" id="GO:0051400">
    <property type="term" value="F:BH domain binding"/>
    <property type="evidence" value="ECO:0007669"/>
    <property type="project" value="TreeGrafter"/>
</dbReference>
<dbReference type="Gene3D" id="1.10.437.10">
    <property type="entry name" value="Blc2-like"/>
    <property type="match status" value="1"/>
</dbReference>
<dbReference type="PRINTS" id="PR01862">
    <property type="entry name" value="BCL2FAMILY"/>
</dbReference>
<evidence type="ECO:0000256" key="5">
    <source>
        <dbReference type="ARBA" id="ARBA00022989"/>
    </source>
</evidence>
<evidence type="ECO:0000256" key="2">
    <source>
        <dbReference type="ARBA" id="ARBA00009458"/>
    </source>
</evidence>
<dbReference type="GO" id="GO:0097192">
    <property type="term" value="P:extrinsic apoptotic signaling pathway in absence of ligand"/>
    <property type="evidence" value="ECO:0007669"/>
    <property type="project" value="TreeGrafter"/>
</dbReference>
<dbReference type="InterPro" id="IPR002475">
    <property type="entry name" value="Bcl2-like"/>
</dbReference>
<dbReference type="GO" id="GO:0008630">
    <property type="term" value="P:intrinsic apoptotic signaling pathway in response to DNA damage"/>
    <property type="evidence" value="ECO:0007669"/>
    <property type="project" value="TreeGrafter"/>
</dbReference>
<gene>
    <name evidence="8" type="primary">Bok</name>
    <name evidence="8" type="ORF">AWC38_SpisGene18005</name>
</gene>
<dbReference type="AlphaFoldDB" id="A0A2B4RMC2"/>
<dbReference type="SMART" id="SM00337">
    <property type="entry name" value="BCL"/>
    <property type="match status" value="1"/>
</dbReference>
<evidence type="ECO:0000256" key="4">
    <source>
        <dbReference type="ARBA" id="ARBA00022703"/>
    </source>
</evidence>
<accession>A0A2B4RMC2</accession>
<dbReference type="EMBL" id="LSMT01000457">
    <property type="protein sequence ID" value="PFX17660.1"/>
    <property type="molecule type" value="Genomic_DNA"/>
</dbReference>
<evidence type="ECO:0000313" key="9">
    <source>
        <dbReference type="Proteomes" id="UP000225706"/>
    </source>
</evidence>
<dbReference type="PANTHER" id="PTHR11256:SF48">
    <property type="entry name" value="BCL-2-RELATED OVARIAN KILLER PROTEIN"/>
    <property type="match status" value="1"/>
</dbReference>
<dbReference type="OrthoDB" id="5947850at2759"/>
<evidence type="ECO:0000259" key="7">
    <source>
        <dbReference type="SMART" id="SM00337"/>
    </source>
</evidence>
<dbReference type="InterPro" id="IPR046371">
    <property type="entry name" value="Bcl-2_BH1-3"/>
</dbReference>
<evidence type="ECO:0000256" key="3">
    <source>
        <dbReference type="ARBA" id="ARBA00022692"/>
    </source>
</evidence>
<evidence type="ECO:0000256" key="6">
    <source>
        <dbReference type="ARBA" id="ARBA00023136"/>
    </source>
</evidence>
<keyword evidence="4" id="KW-0053">Apoptosis</keyword>
<evidence type="ECO:0000256" key="1">
    <source>
        <dbReference type="ARBA" id="ARBA00004167"/>
    </source>
</evidence>
<evidence type="ECO:0000313" key="8">
    <source>
        <dbReference type="EMBL" id="PFX17660.1"/>
    </source>
</evidence>
<dbReference type="SUPFAM" id="SSF56854">
    <property type="entry name" value="Bcl-2 inhibitors of programmed cell death"/>
    <property type="match status" value="1"/>
</dbReference>
<dbReference type="STRING" id="50429.A0A2B4RMC2"/>
<dbReference type="Pfam" id="PF00452">
    <property type="entry name" value="Bcl-2"/>
    <property type="match status" value="1"/>
</dbReference>
<keyword evidence="5" id="KW-1133">Transmembrane helix</keyword>
<sequence length="263" mass="30082">MTTLQRPKIVKRLSWQDLSPDSSRIQLTRRIVQLQGNKVSADILEQAKQICNDYVEAKLKREGFKSRGWSFTFRESSASRQASGEMVSQVSIRVQEVGRLLEQSYPRLYKDISGRINVPFNSENTVHDVFNNVSSEILSDGLNWARIVALYTFAGALVVECCKDGRNSYVLDIGNWMYEFAALYMADWIKGKGGWEDLLRAFPSVTSTGSGAWIDAQGTHWCSWLLMTVGAWCETAFEFLEYCFKAYMERMRKMNTGSRKISR</sequence>
<reference evidence="9" key="1">
    <citation type="journal article" date="2017" name="bioRxiv">
        <title>Comparative analysis of the genomes of Stylophora pistillata and Acropora digitifera provides evidence for extensive differences between species of corals.</title>
        <authorList>
            <person name="Voolstra C.R."/>
            <person name="Li Y."/>
            <person name="Liew Y.J."/>
            <person name="Baumgarten S."/>
            <person name="Zoccola D."/>
            <person name="Flot J.-F."/>
            <person name="Tambutte S."/>
            <person name="Allemand D."/>
            <person name="Aranda M."/>
        </authorList>
    </citation>
    <scope>NUCLEOTIDE SEQUENCE [LARGE SCALE GENOMIC DNA]</scope>
</reference>
<keyword evidence="9" id="KW-1185">Reference proteome</keyword>
<dbReference type="PANTHER" id="PTHR11256">
    <property type="entry name" value="BCL-2 RELATED"/>
    <property type="match status" value="1"/>
</dbReference>
<comment type="caution">
    <text evidence="8">The sequence shown here is derived from an EMBL/GenBank/DDBJ whole genome shotgun (WGS) entry which is preliminary data.</text>
</comment>
<dbReference type="Proteomes" id="UP000225706">
    <property type="component" value="Unassembled WGS sequence"/>
</dbReference>
<comment type="subcellular location">
    <subcellularLocation>
        <location evidence="1">Membrane</location>
        <topology evidence="1">Single-pass membrane protein</topology>
    </subcellularLocation>
</comment>
<keyword evidence="3" id="KW-0812">Transmembrane</keyword>
<keyword evidence="6" id="KW-0472">Membrane</keyword>
<dbReference type="GO" id="GO:0001836">
    <property type="term" value="P:release of cytochrome c from mitochondria"/>
    <property type="evidence" value="ECO:0007669"/>
    <property type="project" value="TreeGrafter"/>
</dbReference>
<organism evidence="8 9">
    <name type="scientific">Stylophora pistillata</name>
    <name type="common">Smooth cauliflower coral</name>
    <dbReference type="NCBI Taxonomy" id="50429"/>
    <lineage>
        <taxon>Eukaryota</taxon>
        <taxon>Metazoa</taxon>
        <taxon>Cnidaria</taxon>
        <taxon>Anthozoa</taxon>
        <taxon>Hexacorallia</taxon>
        <taxon>Scleractinia</taxon>
        <taxon>Astrocoeniina</taxon>
        <taxon>Pocilloporidae</taxon>
        <taxon>Stylophora</taxon>
    </lineage>
</organism>
<dbReference type="CDD" id="cd06845">
    <property type="entry name" value="Bcl-2_like"/>
    <property type="match status" value="1"/>
</dbReference>
<comment type="similarity">
    <text evidence="2">Belongs to the Bcl-2 family.</text>
</comment>
<dbReference type="GO" id="GO:0005741">
    <property type="term" value="C:mitochondrial outer membrane"/>
    <property type="evidence" value="ECO:0007669"/>
    <property type="project" value="TreeGrafter"/>
</dbReference>
<proteinExistence type="inferred from homology"/>
<name>A0A2B4RMC2_STYPI</name>
<protein>
    <submittedName>
        <fullName evidence="8">Bcl-2-related ovarian killer protein</fullName>
    </submittedName>
</protein>
<dbReference type="GO" id="GO:0042981">
    <property type="term" value="P:regulation of apoptotic process"/>
    <property type="evidence" value="ECO:0007669"/>
    <property type="project" value="InterPro"/>
</dbReference>